<reference evidence="2 3" key="1">
    <citation type="submission" date="2019-09" db="EMBL/GenBank/DDBJ databases">
        <title>Complete Genome Sequence of Lactobacillus nenjiangensis SH-Y15, isolated from sauerkraut.</title>
        <authorList>
            <person name="Yang H."/>
        </authorList>
    </citation>
    <scope>NUCLEOTIDE SEQUENCE [LARGE SCALE GENOMIC DNA]</scope>
    <source>
        <strain evidence="2 3">SH-Y15</strain>
    </source>
</reference>
<dbReference type="KEGG" id="lnn:F0161_07485"/>
<evidence type="ECO:0000313" key="2">
    <source>
        <dbReference type="EMBL" id="QER67712.1"/>
    </source>
</evidence>
<dbReference type="AlphaFoldDB" id="A0A5P1X1C5"/>
<organism evidence="2 3">
    <name type="scientific">Paucilactobacillus nenjiangensis</name>
    <dbReference type="NCBI Taxonomy" id="1296540"/>
    <lineage>
        <taxon>Bacteria</taxon>
        <taxon>Bacillati</taxon>
        <taxon>Bacillota</taxon>
        <taxon>Bacilli</taxon>
        <taxon>Lactobacillales</taxon>
        <taxon>Lactobacillaceae</taxon>
        <taxon>Paucilactobacillus</taxon>
    </lineage>
</organism>
<evidence type="ECO:0000256" key="1">
    <source>
        <dbReference type="ARBA" id="ARBA00022490"/>
    </source>
</evidence>
<sequence length="94" mass="11358">MDFQIKPRQSLIIYVNNMRMVRQLRRFGKIEYSSTRMHYVILYTNQEQIEDVQERINKLKFVKRVVISHWPDVDPTMSDLNAAGIYHKIDEDEN</sequence>
<evidence type="ECO:0000313" key="3">
    <source>
        <dbReference type="Proteomes" id="UP000325295"/>
    </source>
</evidence>
<dbReference type="PIRSF" id="PIRSF031653">
    <property type="entry name" value="UCP031653"/>
    <property type="match status" value="1"/>
</dbReference>
<proteinExistence type="predicted"/>
<dbReference type="Proteomes" id="UP000325295">
    <property type="component" value="Chromosome"/>
</dbReference>
<dbReference type="RefSeq" id="WP_137602243.1">
    <property type="nucleotide sequence ID" value="NZ_BJEB01000037.1"/>
</dbReference>
<dbReference type="OrthoDB" id="2990788at2"/>
<keyword evidence="1" id="KW-0963">Cytoplasm</keyword>
<dbReference type="Pfam" id="PF09902">
    <property type="entry name" value="DUF2129"/>
    <property type="match status" value="1"/>
</dbReference>
<gene>
    <name evidence="2" type="ORF">F0161_07485</name>
</gene>
<name>A0A5P1X1C5_9LACO</name>
<dbReference type="InterPro" id="IPR016979">
    <property type="entry name" value="DUF2129"/>
</dbReference>
<protein>
    <submittedName>
        <fullName evidence="2">DUF2129 domain-containing protein</fullName>
    </submittedName>
</protein>
<dbReference type="EMBL" id="CP043939">
    <property type="protein sequence ID" value="QER67712.1"/>
    <property type="molecule type" value="Genomic_DNA"/>
</dbReference>
<keyword evidence="3" id="KW-1185">Reference proteome</keyword>
<accession>A0A5P1X1C5</accession>